<dbReference type="AlphaFoldDB" id="X1D7B8"/>
<organism evidence="1">
    <name type="scientific">marine sediment metagenome</name>
    <dbReference type="NCBI Taxonomy" id="412755"/>
    <lineage>
        <taxon>unclassified sequences</taxon>
        <taxon>metagenomes</taxon>
        <taxon>ecological metagenomes</taxon>
    </lineage>
</organism>
<name>X1D7B8_9ZZZZ</name>
<gene>
    <name evidence="1" type="ORF">S01H4_60502</name>
</gene>
<protein>
    <submittedName>
        <fullName evidence="1">Uncharacterized protein</fullName>
    </submittedName>
</protein>
<reference evidence="1" key="1">
    <citation type="journal article" date="2014" name="Front. Microbiol.">
        <title>High frequency of phylogenetically diverse reductive dehalogenase-homologous genes in deep subseafloor sedimentary metagenomes.</title>
        <authorList>
            <person name="Kawai M."/>
            <person name="Futagami T."/>
            <person name="Toyoda A."/>
            <person name="Takaki Y."/>
            <person name="Nishi S."/>
            <person name="Hori S."/>
            <person name="Arai W."/>
            <person name="Tsubouchi T."/>
            <person name="Morono Y."/>
            <person name="Uchiyama I."/>
            <person name="Ito T."/>
            <person name="Fujiyama A."/>
            <person name="Inagaki F."/>
            <person name="Takami H."/>
        </authorList>
    </citation>
    <scope>NUCLEOTIDE SEQUENCE</scope>
    <source>
        <strain evidence="1">Expedition CK06-06</strain>
    </source>
</reference>
<dbReference type="EMBL" id="BART01035690">
    <property type="protein sequence ID" value="GAH16636.1"/>
    <property type="molecule type" value="Genomic_DNA"/>
</dbReference>
<sequence length="36" mass="4038">IPVSVDFTIRGTSEVSFIEFKMLILKILEQSVNLGI</sequence>
<comment type="caution">
    <text evidence="1">The sequence shown here is derived from an EMBL/GenBank/DDBJ whole genome shotgun (WGS) entry which is preliminary data.</text>
</comment>
<accession>X1D7B8</accession>
<evidence type="ECO:0000313" key="1">
    <source>
        <dbReference type="EMBL" id="GAH16636.1"/>
    </source>
</evidence>
<proteinExistence type="predicted"/>
<feature type="non-terminal residue" evidence="1">
    <location>
        <position position="1"/>
    </location>
</feature>